<dbReference type="Proteomes" id="UP000008068">
    <property type="component" value="Unassembled WGS sequence"/>
</dbReference>
<keyword evidence="4" id="KW-1185">Reference proteome</keyword>
<evidence type="ECO:0000313" key="4">
    <source>
        <dbReference type="Proteomes" id="UP000008068"/>
    </source>
</evidence>
<evidence type="ECO:0000313" key="3">
    <source>
        <dbReference type="EMBL" id="EGT31397.1"/>
    </source>
</evidence>
<evidence type="ECO:0000256" key="1">
    <source>
        <dbReference type="SAM" id="MobiDB-lite"/>
    </source>
</evidence>
<dbReference type="PANTHER" id="PTHR34005">
    <property type="entry name" value="PROTEIN CBG15054-RELATED"/>
    <property type="match status" value="1"/>
</dbReference>
<sequence length="229" mass="25428">MKFKSISIFISLIDLVHGGQGNLTVEENQRRLESCGKGDKEKEIGGVLEQTIDGKFTVIGIKTSGDWTRYGTHIFFRMEWLEDDICKLTGICTKGIVMPEPLSSTESATTSGSMETSGTPESSDPHEATTLDPSTAIAGTLETSVNPITSEGPGTSSEVATTVLPPAPVHRRTMPPEYEDHGDYDMIFDSLYEFPEFREIEETPYEKKGSQRCFELVFVVLFMLFVYEM</sequence>
<protein>
    <submittedName>
        <fullName evidence="3">Uncharacterized protein</fullName>
    </submittedName>
</protein>
<feature type="region of interest" description="Disordered" evidence="1">
    <location>
        <begin position="101"/>
        <end position="131"/>
    </location>
</feature>
<gene>
    <name evidence="3" type="ORF">CAEBREN_12036</name>
</gene>
<organism evidence="4">
    <name type="scientific">Caenorhabditis brenneri</name>
    <name type="common">Nematode worm</name>
    <dbReference type="NCBI Taxonomy" id="135651"/>
    <lineage>
        <taxon>Eukaryota</taxon>
        <taxon>Metazoa</taxon>
        <taxon>Ecdysozoa</taxon>
        <taxon>Nematoda</taxon>
        <taxon>Chromadorea</taxon>
        <taxon>Rhabditida</taxon>
        <taxon>Rhabditina</taxon>
        <taxon>Rhabditomorpha</taxon>
        <taxon>Rhabditoidea</taxon>
        <taxon>Rhabditidae</taxon>
        <taxon>Peloderinae</taxon>
        <taxon>Caenorhabditis</taxon>
    </lineage>
</organism>
<dbReference type="EMBL" id="GL379796">
    <property type="protein sequence ID" value="EGT31397.1"/>
    <property type="molecule type" value="Genomic_DNA"/>
</dbReference>
<dbReference type="AlphaFoldDB" id="G0MJ30"/>
<dbReference type="InParanoid" id="G0MJ30"/>
<keyword evidence="2" id="KW-0732">Signal</keyword>
<dbReference type="HOGENOM" id="CLU_1210720_0_0_1"/>
<feature type="compositionally biased region" description="Polar residues" evidence="1">
    <location>
        <begin position="102"/>
        <end position="122"/>
    </location>
</feature>
<accession>G0MJ30</accession>
<feature type="signal peptide" evidence="2">
    <location>
        <begin position="1"/>
        <end position="18"/>
    </location>
</feature>
<name>G0MJ30_CAEBE</name>
<proteinExistence type="predicted"/>
<reference evidence="4" key="1">
    <citation type="submission" date="2011-07" db="EMBL/GenBank/DDBJ databases">
        <authorList>
            <consortium name="Caenorhabditis brenneri Sequencing and Analysis Consortium"/>
            <person name="Wilson R.K."/>
        </authorList>
    </citation>
    <scope>NUCLEOTIDE SEQUENCE [LARGE SCALE GENOMIC DNA]</scope>
    <source>
        <strain evidence="4">PB2801</strain>
    </source>
</reference>
<dbReference type="Pfam" id="PF03761">
    <property type="entry name" value="DUF316"/>
    <property type="match status" value="1"/>
</dbReference>
<evidence type="ECO:0000256" key="2">
    <source>
        <dbReference type="SAM" id="SignalP"/>
    </source>
</evidence>
<feature type="chain" id="PRO_5003404172" evidence="2">
    <location>
        <begin position="19"/>
        <end position="229"/>
    </location>
</feature>
<dbReference type="PANTHER" id="PTHR34005:SF2">
    <property type="entry name" value="DUF4817 DOMAIN-CONTAINING PROTEIN-RELATED"/>
    <property type="match status" value="1"/>
</dbReference>
<dbReference type="InterPro" id="IPR005514">
    <property type="entry name" value="DUF316"/>
</dbReference>